<evidence type="ECO:0000256" key="1">
    <source>
        <dbReference type="SAM" id="MobiDB-lite"/>
    </source>
</evidence>
<feature type="region of interest" description="Disordered" evidence="1">
    <location>
        <begin position="1"/>
        <end position="25"/>
    </location>
</feature>
<dbReference type="EMBL" id="ACJE01000006">
    <property type="protein sequence ID" value="EHA25130.1"/>
    <property type="molecule type" value="Genomic_DNA"/>
</dbReference>
<sequence>MTAAALLRGMPPSQSGNLPEKRPNPLDGFLTFATPSSTCHQPFSVDMASPDMGATESIATGVNPVLGLARDESLPMQVNRSARGFRFSQPAFLLFPTLAATGLITFPPVWNLHNLLFCDYSASRRASPARHAVANKEGSGEDRTYILFPQWPSRLSLLPSLLIAIAKTGHVTLWRNDPTHGSLKRKSALGSKRDKASHGISKAHRAQDGGPIATTHGRRCQVARISIWTKRDPRATGRSESLDPAM</sequence>
<evidence type="ECO:0000313" key="3">
    <source>
        <dbReference type="Proteomes" id="UP000009038"/>
    </source>
</evidence>
<organism evidence="2 3">
    <name type="scientific">Aspergillus niger (strain ATCC 1015 / CBS 113.46 / FGSC A1144 / LSHB Ac4 / NCTC 3858a / NRRL 328 / USDA 3528.7)</name>
    <dbReference type="NCBI Taxonomy" id="380704"/>
    <lineage>
        <taxon>Eukaryota</taxon>
        <taxon>Fungi</taxon>
        <taxon>Dikarya</taxon>
        <taxon>Ascomycota</taxon>
        <taxon>Pezizomycotina</taxon>
        <taxon>Eurotiomycetes</taxon>
        <taxon>Eurotiomycetidae</taxon>
        <taxon>Eurotiales</taxon>
        <taxon>Aspergillaceae</taxon>
        <taxon>Aspergillus</taxon>
        <taxon>Aspergillus subgen. Circumdati</taxon>
    </lineage>
</organism>
<evidence type="ECO:0000313" key="2">
    <source>
        <dbReference type="EMBL" id="EHA25130.1"/>
    </source>
</evidence>
<comment type="caution">
    <text evidence="2">The sequence shown here is derived from an EMBL/GenBank/DDBJ whole genome shotgun (WGS) entry which is preliminary data.</text>
</comment>
<accession>G3XV81</accession>
<dbReference type="OrthoDB" id="10539069at2759"/>
<proteinExistence type="predicted"/>
<reference evidence="2 3" key="1">
    <citation type="journal article" date="2011" name="Genome Res.">
        <title>Comparative genomics of citric-acid-producing Aspergillus niger ATCC 1015 versus enzyme-producing CBS 513.88.</title>
        <authorList>
            <person name="Andersen M.R."/>
            <person name="Salazar M.P."/>
            <person name="Schaap P.J."/>
            <person name="van de Vondervoort P.J."/>
            <person name="Culley D."/>
            <person name="Thykaer J."/>
            <person name="Frisvad J.C."/>
            <person name="Nielsen K.F."/>
            <person name="Albang R."/>
            <person name="Albermann K."/>
            <person name="Berka R.M."/>
            <person name="Braus G.H."/>
            <person name="Braus-Stromeyer S.A."/>
            <person name="Corrochano L.M."/>
            <person name="Dai Z."/>
            <person name="van Dijck P.W."/>
            <person name="Hofmann G."/>
            <person name="Lasure L.L."/>
            <person name="Magnuson J.K."/>
            <person name="Menke H."/>
            <person name="Meijer M."/>
            <person name="Meijer S.L."/>
            <person name="Nielsen J.B."/>
            <person name="Nielsen M.L."/>
            <person name="van Ooyen A.J."/>
            <person name="Pel H.J."/>
            <person name="Poulsen L."/>
            <person name="Samson R.A."/>
            <person name="Stam H."/>
            <person name="Tsang A."/>
            <person name="van den Brink J.M."/>
            <person name="Atkins A."/>
            <person name="Aerts A."/>
            <person name="Shapiro H."/>
            <person name="Pangilinan J."/>
            <person name="Salamov A."/>
            <person name="Lou Y."/>
            <person name="Lindquist E."/>
            <person name="Lucas S."/>
            <person name="Grimwood J."/>
            <person name="Grigoriev I.V."/>
            <person name="Kubicek C.P."/>
            <person name="Martinez D."/>
            <person name="van Peij N.N."/>
            <person name="Roubos J.A."/>
            <person name="Nielsen J."/>
            <person name="Baker S.E."/>
        </authorList>
    </citation>
    <scope>NUCLEOTIDE SEQUENCE [LARGE SCALE GENOMIC DNA]</scope>
    <source>
        <strain evidence="3">ATCC 1015 / CBS 113.46 / FGSC A1144 / LSHB Ac4 / NCTC 3858a / NRRL 328 / USDA 3528.7</strain>
    </source>
</reference>
<feature type="region of interest" description="Disordered" evidence="1">
    <location>
        <begin position="181"/>
        <end position="216"/>
    </location>
</feature>
<dbReference type="VEuPathDB" id="FungiDB:ASPNIDRAFT2_42513"/>
<dbReference type="Proteomes" id="UP000009038">
    <property type="component" value="Unassembled WGS sequence"/>
</dbReference>
<gene>
    <name evidence="2" type="ORF">ASPNIDRAFT_42513</name>
</gene>
<dbReference type="AlphaFoldDB" id="G3XV81"/>
<name>G3XV81_ASPNA</name>
<dbReference type="HOGENOM" id="CLU_1128840_0_0_1"/>
<protein>
    <submittedName>
        <fullName evidence="2">Uncharacterized protein</fullName>
    </submittedName>
</protein>